<proteinExistence type="predicted"/>
<protein>
    <recommendedName>
        <fullName evidence="2">Retrovirus-related Pol polyprotein from transposon TNT 1-94-like beta-barrel domain-containing protein</fullName>
    </recommendedName>
</protein>
<evidence type="ECO:0000259" key="2">
    <source>
        <dbReference type="Pfam" id="PF22936"/>
    </source>
</evidence>
<feature type="compositionally biased region" description="Polar residues" evidence="1">
    <location>
        <begin position="34"/>
        <end position="45"/>
    </location>
</feature>
<organism evidence="3 4">
    <name type="scientific">Nesidiocoris tenuis</name>
    <dbReference type="NCBI Taxonomy" id="355587"/>
    <lineage>
        <taxon>Eukaryota</taxon>
        <taxon>Metazoa</taxon>
        <taxon>Ecdysozoa</taxon>
        <taxon>Arthropoda</taxon>
        <taxon>Hexapoda</taxon>
        <taxon>Insecta</taxon>
        <taxon>Pterygota</taxon>
        <taxon>Neoptera</taxon>
        <taxon>Paraneoptera</taxon>
        <taxon>Hemiptera</taxon>
        <taxon>Heteroptera</taxon>
        <taxon>Panheteroptera</taxon>
        <taxon>Cimicomorpha</taxon>
        <taxon>Miridae</taxon>
        <taxon>Dicyphina</taxon>
        <taxon>Nesidiocoris</taxon>
    </lineage>
</organism>
<evidence type="ECO:0000256" key="1">
    <source>
        <dbReference type="SAM" id="MobiDB-lite"/>
    </source>
</evidence>
<feature type="region of interest" description="Disordered" evidence="1">
    <location>
        <begin position="24"/>
        <end position="45"/>
    </location>
</feature>
<feature type="domain" description="Retrovirus-related Pol polyprotein from transposon TNT 1-94-like beta-barrel" evidence="2">
    <location>
        <begin position="68"/>
        <end position="116"/>
    </location>
</feature>
<dbReference type="OrthoDB" id="6624323at2759"/>
<reference evidence="3 4" key="1">
    <citation type="submission" date="2020-02" db="EMBL/GenBank/DDBJ databases">
        <authorList>
            <person name="Ferguson B K."/>
        </authorList>
    </citation>
    <scope>NUCLEOTIDE SEQUENCE [LARGE SCALE GENOMIC DNA]</scope>
</reference>
<dbReference type="AlphaFoldDB" id="A0A6H5FZR7"/>
<dbReference type="Proteomes" id="UP000479000">
    <property type="component" value="Unassembled WGS sequence"/>
</dbReference>
<dbReference type="EMBL" id="CADCXU010002530">
    <property type="protein sequence ID" value="CAA9994772.1"/>
    <property type="molecule type" value="Genomic_DNA"/>
</dbReference>
<keyword evidence="4" id="KW-1185">Reference proteome</keyword>
<feature type="non-terminal residue" evidence="3">
    <location>
        <position position="120"/>
    </location>
</feature>
<evidence type="ECO:0000313" key="4">
    <source>
        <dbReference type="Proteomes" id="UP000479000"/>
    </source>
</evidence>
<name>A0A6H5FZR7_9HEMI</name>
<dbReference type="Pfam" id="PF22936">
    <property type="entry name" value="Pol_BBD"/>
    <property type="match status" value="1"/>
</dbReference>
<sequence length="120" mass="13206">MAAFLPPDLRKHFFESSRQCRKWIEDGRPPKPSARTSNPSESGTVSNVVLLTETAAEVLSGTIDSENWYVDSGATSHITNRRDLFQSFEKFPEPHLVTTSNGESVDAIGKGNVELDAIVN</sequence>
<accession>A0A6H5FZR7</accession>
<evidence type="ECO:0000313" key="3">
    <source>
        <dbReference type="EMBL" id="CAA9994772.1"/>
    </source>
</evidence>
<dbReference type="InterPro" id="IPR054722">
    <property type="entry name" value="PolX-like_BBD"/>
</dbReference>
<gene>
    <name evidence="3" type="ORF">NTEN_LOCUS1588</name>
</gene>